<feature type="transmembrane region" description="Helical" evidence="1">
    <location>
        <begin position="109"/>
        <end position="130"/>
    </location>
</feature>
<proteinExistence type="predicted"/>
<evidence type="ECO:0008006" key="4">
    <source>
        <dbReference type="Google" id="ProtNLM"/>
    </source>
</evidence>
<evidence type="ECO:0000313" key="3">
    <source>
        <dbReference type="Proteomes" id="UP000830671"/>
    </source>
</evidence>
<dbReference type="AlphaFoldDB" id="A0A9Q8WPA9"/>
<keyword evidence="1" id="KW-0812">Transmembrane</keyword>
<dbReference type="EMBL" id="CP019480">
    <property type="protein sequence ID" value="UQC89975.1"/>
    <property type="molecule type" value="Genomic_DNA"/>
</dbReference>
<keyword evidence="1" id="KW-0472">Membrane</keyword>
<dbReference type="PANTHER" id="PTHR33048">
    <property type="entry name" value="PTH11-LIKE INTEGRAL MEMBRANE PROTEIN (AFU_ORTHOLOGUE AFUA_5G11245)"/>
    <property type="match status" value="1"/>
</dbReference>
<reference evidence="2" key="1">
    <citation type="journal article" date="2021" name="Mol. Plant Microbe Interact.">
        <title>Complete Genome Sequence of the Plant-Pathogenic Fungus Colletotrichum lupini.</title>
        <authorList>
            <person name="Baroncelli R."/>
            <person name="Pensec F."/>
            <person name="Da Lio D."/>
            <person name="Boufleur T."/>
            <person name="Vicente I."/>
            <person name="Sarrocco S."/>
            <person name="Picot A."/>
            <person name="Baraldi E."/>
            <person name="Sukno S."/>
            <person name="Thon M."/>
            <person name="Le Floch G."/>
        </authorList>
    </citation>
    <scope>NUCLEOTIDE SEQUENCE</scope>
    <source>
        <strain evidence="2">IMI 504893</strain>
    </source>
</reference>
<dbReference type="KEGG" id="clup:CLUP02_15506"/>
<feature type="transmembrane region" description="Helical" evidence="1">
    <location>
        <begin position="78"/>
        <end position="97"/>
    </location>
</feature>
<dbReference type="Proteomes" id="UP000830671">
    <property type="component" value="Chromosome 8"/>
</dbReference>
<accession>A0A9Q8WPA9</accession>
<dbReference type="GeneID" id="73349440"/>
<protein>
    <recommendedName>
        <fullName evidence="4">Integral membrane protein</fullName>
    </recommendedName>
</protein>
<feature type="transmembrane region" description="Helical" evidence="1">
    <location>
        <begin position="136"/>
        <end position="156"/>
    </location>
</feature>
<keyword evidence="3" id="KW-1185">Reference proteome</keyword>
<dbReference type="InterPro" id="IPR052337">
    <property type="entry name" value="SAT4-like"/>
</dbReference>
<evidence type="ECO:0000256" key="1">
    <source>
        <dbReference type="SAM" id="Phobius"/>
    </source>
</evidence>
<feature type="transmembrane region" description="Helical" evidence="1">
    <location>
        <begin position="44"/>
        <end position="63"/>
    </location>
</feature>
<feature type="transmembrane region" description="Helical" evidence="1">
    <location>
        <begin position="243"/>
        <end position="263"/>
    </location>
</feature>
<evidence type="ECO:0000313" key="2">
    <source>
        <dbReference type="EMBL" id="UQC89975.1"/>
    </source>
</evidence>
<dbReference type="PANTHER" id="PTHR33048:SF42">
    <property type="entry name" value="INTEGRAL MEMBRANE PROTEIN"/>
    <property type="match status" value="1"/>
</dbReference>
<feature type="transmembrane region" description="Helical" evidence="1">
    <location>
        <begin position="12"/>
        <end position="32"/>
    </location>
</feature>
<gene>
    <name evidence="2" type="ORF">CLUP02_15506</name>
</gene>
<dbReference type="RefSeq" id="XP_049151576.1">
    <property type="nucleotide sequence ID" value="XM_049294430.1"/>
</dbReference>
<keyword evidence="1" id="KW-1133">Transmembrane helix</keyword>
<sequence>MAPPLDSIVVRQIASLSILFVLATGIFGLRLFTRILHTMTYRLLLDDYCIIVAWVSISSSYHASSTNLEVKILFATQLFLRVAVLNATSLVPIVLSVKKNADMSHVAGVMANMAWSLAKTSFIFTLLQLVTEKLRWLLWFIMVTMNVTVATWVPLFENPCGPRSHLPCMTGRQALNFAVFASGMLDLFSLFGLPPIFIAMEDHMAAAPQHKGQNWYMCGHEHGIRIFHLFSFNPLDNNKLGGLFVWESAEIAATIMAASIPVLRKLSLSRRRHNIAPNMRENQEEAMRSSFRRQLRMVGLRNQVTANTNTTQAAPLTILRSTQEEANVVCISIPIIG</sequence>
<feature type="transmembrane region" description="Helical" evidence="1">
    <location>
        <begin position="177"/>
        <end position="198"/>
    </location>
</feature>
<organism evidence="2 3">
    <name type="scientific">Colletotrichum lupini</name>
    <dbReference type="NCBI Taxonomy" id="145971"/>
    <lineage>
        <taxon>Eukaryota</taxon>
        <taxon>Fungi</taxon>
        <taxon>Dikarya</taxon>
        <taxon>Ascomycota</taxon>
        <taxon>Pezizomycotina</taxon>
        <taxon>Sordariomycetes</taxon>
        <taxon>Hypocreomycetidae</taxon>
        <taxon>Glomerellales</taxon>
        <taxon>Glomerellaceae</taxon>
        <taxon>Colletotrichum</taxon>
        <taxon>Colletotrichum acutatum species complex</taxon>
    </lineage>
</organism>
<name>A0A9Q8WPA9_9PEZI</name>